<dbReference type="GO" id="GO:0102276">
    <property type="term" value="F:2-oxoglutarate oxygenase/decarboxylase (ethylene-forming) activity"/>
    <property type="evidence" value="ECO:0007669"/>
    <property type="project" value="UniProtKB-EC"/>
</dbReference>
<dbReference type="InterPro" id="IPR026992">
    <property type="entry name" value="DIOX_N"/>
</dbReference>
<evidence type="ECO:0000313" key="14">
    <source>
        <dbReference type="Proteomes" id="UP000199150"/>
    </source>
</evidence>
<evidence type="ECO:0000256" key="10">
    <source>
        <dbReference type="ARBA" id="ARBA00049359"/>
    </source>
</evidence>
<comment type="catalytic activity">
    <reaction evidence="9">
        <text>2-oxoglutarate + O2 + 2 H(+) = ethene + 3 CO2 + H2O</text>
        <dbReference type="Rhea" id="RHEA:31523"/>
        <dbReference type="ChEBI" id="CHEBI:15377"/>
        <dbReference type="ChEBI" id="CHEBI:15378"/>
        <dbReference type="ChEBI" id="CHEBI:15379"/>
        <dbReference type="ChEBI" id="CHEBI:16526"/>
        <dbReference type="ChEBI" id="CHEBI:16810"/>
        <dbReference type="ChEBI" id="CHEBI:18153"/>
        <dbReference type="EC" id="1.13.12.19"/>
    </reaction>
</comment>
<dbReference type="AlphaFoldDB" id="A0A1G4RKW0"/>
<evidence type="ECO:0000256" key="2">
    <source>
        <dbReference type="ARBA" id="ARBA00004767"/>
    </source>
</evidence>
<evidence type="ECO:0000313" key="13">
    <source>
        <dbReference type="EMBL" id="SCW57514.1"/>
    </source>
</evidence>
<keyword evidence="11" id="KW-0408">Iron</keyword>
<comment type="similarity">
    <text evidence="11">Belongs to the iron/ascorbate-dependent oxidoreductase family.</text>
</comment>
<accession>A0A1G4RKW0</accession>
<dbReference type="InterPro" id="IPR005123">
    <property type="entry name" value="Oxoglu/Fe-dep_dioxygenase_dom"/>
</dbReference>
<keyword evidence="14" id="KW-1185">Reference proteome</keyword>
<proteinExistence type="inferred from homology"/>
<dbReference type="Pfam" id="PF14226">
    <property type="entry name" value="DIOX_N"/>
    <property type="match status" value="1"/>
</dbReference>
<dbReference type="InterPro" id="IPR050231">
    <property type="entry name" value="Iron_ascorbate_oxido_reductase"/>
</dbReference>
<dbReference type="EC" id="1.13.12.19" evidence="4"/>
<organism evidence="13 14">
    <name type="scientific">Asticcacaulis taihuensis</name>
    <dbReference type="NCBI Taxonomy" id="260084"/>
    <lineage>
        <taxon>Bacteria</taxon>
        <taxon>Pseudomonadati</taxon>
        <taxon>Pseudomonadota</taxon>
        <taxon>Alphaproteobacteria</taxon>
        <taxon>Caulobacterales</taxon>
        <taxon>Caulobacteraceae</taxon>
        <taxon>Asticcacaulis</taxon>
    </lineage>
</organism>
<keyword evidence="11" id="KW-0479">Metal-binding</keyword>
<dbReference type="InterPro" id="IPR027443">
    <property type="entry name" value="IPNS-like_sf"/>
</dbReference>
<evidence type="ECO:0000256" key="6">
    <source>
        <dbReference type="ARBA" id="ARBA00022666"/>
    </source>
</evidence>
<dbReference type="PROSITE" id="PS51471">
    <property type="entry name" value="FE2OG_OXY"/>
    <property type="match status" value="1"/>
</dbReference>
<evidence type="ECO:0000256" key="3">
    <source>
        <dbReference type="ARBA" id="ARBA00012293"/>
    </source>
</evidence>
<dbReference type="PANTHER" id="PTHR47990">
    <property type="entry name" value="2-OXOGLUTARATE (2OG) AND FE(II)-DEPENDENT OXYGENASE SUPERFAMILY PROTEIN-RELATED"/>
    <property type="match status" value="1"/>
</dbReference>
<sequence>MYARFGPNHPPYKVPNMPDSAMPPASAIPPVPMALYETDFPAFSQNLGAAFERYGFAVLGGHGIDPALLDRALSATKAFFALPEETKRKYKTGIGGARGYTPFGIETAKGATHHDLKEFWHIGRELPAGHPYTEYMPPNIWPQEIADFHASTYALYEALDALGKKVLRAIAVYLKLDADFFEAPVNEGNSVLRLLHYPPVTTPGESVRAGAHGDINVITLLLGAEEPGLQLLDRDGQWLPITPPEDCIVCNIGDMLSRLTNGVLPSTQHRVINPAEARKDFARFSTPFFLHFEPPYLIETLPNCITDAHPDLGAAPITAQDFLMQRLREIKLA</sequence>
<dbReference type="SUPFAM" id="SSF51197">
    <property type="entry name" value="Clavaminate synthase-like"/>
    <property type="match status" value="1"/>
</dbReference>
<evidence type="ECO:0000256" key="9">
    <source>
        <dbReference type="ARBA" id="ARBA00047725"/>
    </source>
</evidence>
<dbReference type="EMBL" id="FMTS01000002">
    <property type="protein sequence ID" value="SCW57514.1"/>
    <property type="molecule type" value="Genomic_DNA"/>
</dbReference>
<evidence type="ECO:0000256" key="11">
    <source>
        <dbReference type="RuleBase" id="RU003682"/>
    </source>
</evidence>
<name>A0A1G4RKW0_9CAUL</name>
<dbReference type="Gene3D" id="2.60.120.330">
    <property type="entry name" value="B-lactam Antibiotic, Isopenicillin N Synthase, Chain"/>
    <property type="match status" value="1"/>
</dbReference>
<keyword evidence="11" id="KW-0560">Oxidoreductase</keyword>
<dbReference type="Proteomes" id="UP000199150">
    <property type="component" value="Unassembled WGS sequence"/>
</dbReference>
<dbReference type="Pfam" id="PF03171">
    <property type="entry name" value="2OG-FeII_Oxy"/>
    <property type="match status" value="1"/>
</dbReference>
<evidence type="ECO:0000256" key="5">
    <source>
        <dbReference type="ARBA" id="ARBA00019045"/>
    </source>
</evidence>
<gene>
    <name evidence="13" type="ORF">SAMN02927928_2030</name>
</gene>
<dbReference type="GO" id="GO:0046872">
    <property type="term" value="F:metal ion binding"/>
    <property type="evidence" value="ECO:0007669"/>
    <property type="project" value="UniProtKB-KW"/>
</dbReference>
<comment type="pathway">
    <text evidence="2">Alkene biosynthesis; ethylene biosynthesis via 2-oxoglutarate.</text>
</comment>
<dbReference type="PRINTS" id="PR00682">
    <property type="entry name" value="IPNSYNTHASE"/>
</dbReference>
<dbReference type="EC" id="1.14.20.7" evidence="3"/>
<protein>
    <recommendedName>
        <fullName evidence="5">2-oxoglutarate-dependent ethylene/succinate-forming enzyme</fullName>
        <ecNumber evidence="4">1.13.12.19</ecNumber>
        <ecNumber evidence="3">1.14.20.7</ecNumber>
    </recommendedName>
    <alternativeName>
        <fullName evidence="7">2-oxoglutarate dioxygenase (ethylene-forming)</fullName>
    </alternativeName>
    <alternativeName>
        <fullName evidence="8">2-oxoglutarate/L-arginine monooxygenase/decarboxylase (succinate-forming)</fullName>
    </alternativeName>
</protein>
<evidence type="ECO:0000259" key="12">
    <source>
        <dbReference type="PROSITE" id="PS51471"/>
    </source>
</evidence>
<comment type="cofactor">
    <cofactor evidence="1">
        <name>Fe(2+)</name>
        <dbReference type="ChEBI" id="CHEBI:29033"/>
    </cofactor>
</comment>
<evidence type="ECO:0000256" key="7">
    <source>
        <dbReference type="ARBA" id="ARBA00031011"/>
    </source>
</evidence>
<evidence type="ECO:0000256" key="1">
    <source>
        <dbReference type="ARBA" id="ARBA00001954"/>
    </source>
</evidence>
<dbReference type="InterPro" id="IPR044861">
    <property type="entry name" value="IPNS-like_FE2OG_OXY"/>
</dbReference>
<keyword evidence="6" id="KW-0266">Ethylene biosynthesis</keyword>
<feature type="domain" description="Fe2OG dioxygenase" evidence="12">
    <location>
        <begin position="187"/>
        <end position="292"/>
    </location>
</feature>
<dbReference type="STRING" id="260084.SAMN02927928_2030"/>
<dbReference type="GO" id="GO:0009693">
    <property type="term" value="P:ethylene biosynthetic process"/>
    <property type="evidence" value="ECO:0007669"/>
    <property type="project" value="UniProtKB-KW"/>
</dbReference>
<comment type="catalytic activity">
    <reaction evidence="10">
        <text>L-arginine + 2-oxoglutarate + O2 = guanidine + L-glutamate 5-semialdehyde + succinate + CO2</text>
        <dbReference type="Rhea" id="RHEA:31535"/>
        <dbReference type="ChEBI" id="CHEBI:15379"/>
        <dbReference type="ChEBI" id="CHEBI:16526"/>
        <dbReference type="ChEBI" id="CHEBI:16810"/>
        <dbReference type="ChEBI" id="CHEBI:30031"/>
        <dbReference type="ChEBI" id="CHEBI:30087"/>
        <dbReference type="ChEBI" id="CHEBI:32682"/>
        <dbReference type="ChEBI" id="CHEBI:58066"/>
        <dbReference type="EC" id="1.14.20.7"/>
    </reaction>
</comment>
<evidence type="ECO:0000256" key="8">
    <source>
        <dbReference type="ARBA" id="ARBA00031282"/>
    </source>
</evidence>
<evidence type="ECO:0000256" key="4">
    <source>
        <dbReference type="ARBA" id="ARBA00012531"/>
    </source>
</evidence>
<reference evidence="14" key="1">
    <citation type="submission" date="2016-10" db="EMBL/GenBank/DDBJ databases">
        <authorList>
            <person name="Varghese N."/>
            <person name="Submissions S."/>
        </authorList>
    </citation>
    <scope>NUCLEOTIDE SEQUENCE [LARGE SCALE GENOMIC DNA]</scope>
    <source>
        <strain evidence="14">CGMCC 1.3431</strain>
    </source>
</reference>